<dbReference type="AlphaFoldDB" id="A0A9X0BI47"/>
<evidence type="ECO:0000313" key="3">
    <source>
        <dbReference type="Proteomes" id="UP001147760"/>
    </source>
</evidence>
<comment type="caution">
    <text evidence="2">The sequence shown here is derived from an EMBL/GenBank/DDBJ whole genome shotgun (WGS) entry which is preliminary data.</text>
</comment>
<reference evidence="2" key="1">
    <citation type="submission" date="2022-12" db="EMBL/GenBank/DDBJ databases">
        <authorList>
            <person name="Petersen C."/>
        </authorList>
    </citation>
    <scope>NUCLEOTIDE SEQUENCE</scope>
    <source>
        <strain evidence="2">IBT 17660</strain>
    </source>
</reference>
<dbReference type="EMBL" id="JAPWDO010000006">
    <property type="protein sequence ID" value="KAJ5465700.1"/>
    <property type="molecule type" value="Genomic_DNA"/>
</dbReference>
<dbReference type="Proteomes" id="UP001147760">
    <property type="component" value="Unassembled WGS sequence"/>
</dbReference>
<sequence length="302" mass="33217">MEYSGLAIFPIPASIRRRLPRLYSSRAVPKTESSGDQHRGLASASEPRLLCHSQFSASVTPELQRPSTASDDLDSFDSGSVGSDSLREDIGSPAKYETESGLRWNRVVPAFNLLRNAGYEAQQPQPDGRLARSLYVNALVYLFDALPSDLTMEETSMLQRHMPEPVKVGLTTYPQPPGSYLHKVLASTIVQLFILLRFLLPYARVLLRQLYEYERTHRITERIVTTTLEAADGLGKGTVNFGAAVCKFNEGRVGAALANFAAWWMEGVAGGIYEGVGEGMVHLGLLGKEADLDRLPLQSMSI</sequence>
<dbReference type="OrthoDB" id="190201at2759"/>
<evidence type="ECO:0000313" key="2">
    <source>
        <dbReference type="EMBL" id="KAJ5465700.1"/>
    </source>
</evidence>
<feature type="region of interest" description="Disordered" evidence="1">
    <location>
        <begin position="59"/>
        <end position="92"/>
    </location>
</feature>
<proteinExistence type="predicted"/>
<name>A0A9X0BI47_9EURO</name>
<evidence type="ECO:0000256" key="1">
    <source>
        <dbReference type="SAM" id="MobiDB-lite"/>
    </source>
</evidence>
<keyword evidence="3" id="KW-1185">Reference proteome</keyword>
<reference evidence="2" key="2">
    <citation type="journal article" date="2023" name="IMA Fungus">
        <title>Comparative genomic study of the Penicillium genus elucidates a diverse pangenome and 15 lateral gene transfer events.</title>
        <authorList>
            <person name="Petersen C."/>
            <person name="Sorensen T."/>
            <person name="Nielsen M.R."/>
            <person name="Sondergaard T.E."/>
            <person name="Sorensen J.L."/>
            <person name="Fitzpatrick D.A."/>
            <person name="Frisvad J.C."/>
            <person name="Nielsen K.L."/>
        </authorList>
    </citation>
    <scope>NUCLEOTIDE SEQUENCE</scope>
    <source>
        <strain evidence="2">IBT 17660</strain>
    </source>
</reference>
<feature type="compositionally biased region" description="Polar residues" evidence="1">
    <location>
        <begin position="59"/>
        <end position="69"/>
    </location>
</feature>
<accession>A0A9X0BI47</accession>
<organism evidence="2 3">
    <name type="scientific">Penicillium desertorum</name>
    <dbReference type="NCBI Taxonomy" id="1303715"/>
    <lineage>
        <taxon>Eukaryota</taxon>
        <taxon>Fungi</taxon>
        <taxon>Dikarya</taxon>
        <taxon>Ascomycota</taxon>
        <taxon>Pezizomycotina</taxon>
        <taxon>Eurotiomycetes</taxon>
        <taxon>Eurotiomycetidae</taxon>
        <taxon>Eurotiales</taxon>
        <taxon>Aspergillaceae</taxon>
        <taxon>Penicillium</taxon>
    </lineage>
</organism>
<protein>
    <submittedName>
        <fullName evidence="2">Uncharacterized protein</fullName>
    </submittedName>
</protein>
<gene>
    <name evidence="2" type="ORF">N7530_009487</name>
</gene>